<evidence type="ECO:0000313" key="3">
    <source>
        <dbReference type="Proteomes" id="UP001168146"/>
    </source>
</evidence>
<reference evidence="2" key="2">
    <citation type="submission" date="2023-06" db="EMBL/GenBank/DDBJ databases">
        <title>Black Yeasts Isolated from many extreme environments.</title>
        <authorList>
            <person name="Coleine C."/>
            <person name="Stajich J.E."/>
            <person name="Selbmann L."/>
        </authorList>
    </citation>
    <scope>NUCLEOTIDE SEQUENCE</scope>
    <source>
        <strain evidence="2">CCFEE 5200</strain>
    </source>
</reference>
<name>A0AAN6J7L7_9PEZI</name>
<dbReference type="AlphaFoldDB" id="A0AAN6J7L7"/>
<dbReference type="Proteomes" id="UP001175353">
    <property type="component" value="Unassembled WGS sequence"/>
</dbReference>
<evidence type="ECO:0000313" key="4">
    <source>
        <dbReference type="Proteomes" id="UP001175353"/>
    </source>
</evidence>
<dbReference type="EMBL" id="JASUXU010000070">
    <property type="protein sequence ID" value="KAK0311096.1"/>
    <property type="molecule type" value="Genomic_DNA"/>
</dbReference>
<sequence>MAGSFAKSMLPEYEVIHHFPSTSAAHLELPALLRGSLLTPRSSVGTNSHASQPQIPRAIMVGAGFSEIELDEMRKIDGAESVPWLYPDPLKSAASALSGPFLMMVIVRRVKGCLRANGIVEGQAGEGKGGVWKF</sequence>
<gene>
    <name evidence="1" type="ORF">LTR82_014389</name>
    <name evidence="2" type="ORF">LTR91_000562</name>
</gene>
<proteinExistence type="predicted"/>
<protein>
    <submittedName>
        <fullName evidence="1">Uncharacterized protein</fullName>
    </submittedName>
</protein>
<organism evidence="1 3">
    <name type="scientific">Friedmanniomyces endolithicus</name>
    <dbReference type="NCBI Taxonomy" id="329885"/>
    <lineage>
        <taxon>Eukaryota</taxon>
        <taxon>Fungi</taxon>
        <taxon>Dikarya</taxon>
        <taxon>Ascomycota</taxon>
        <taxon>Pezizomycotina</taxon>
        <taxon>Dothideomycetes</taxon>
        <taxon>Dothideomycetidae</taxon>
        <taxon>Mycosphaerellales</taxon>
        <taxon>Teratosphaeriaceae</taxon>
        <taxon>Friedmanniomyces</taxon>
    </lineage>
</organism>
<comment type="caution">
    <text evidence="1">The sequence shown here is derived from an EMBL/GenBank/DDBJ whole genome shotgun (WGS) entry which is preliminary data.</text>
</comment>
<evidence type="ECO:0000313" key="1">
    <source>
        <dbReference type="EMBL" id="KAK0311096.1"/>
    </source>
</evidence>
<reference evidence="1" key="1">
    <citation type="submission" date="2021-12" db="EMBL/GenBank/DDBJ databases">
        <title>Black yeast isolated from Biological Soil Crust.</title>
        <authorList>
            <person name="Kurbessoian T."/>
        </authorList>
    </citation>
    <scope>NUCLEOTIDE SEQUENCE</scope>
    <source>
        <strain evidence="1">CCFEE 5208</strain>
    </source>
</reference>
<accession>A0AAN6J7L7</accession>
<dbReference type="Proteomes" id="UP001168146">
    <property type="component" value="Unassembled WGS sequence"/>
</dbReference>
<keyword evidence="4" id="KW-1185">Reference proteome</keyword>
<evidence type="ECO:0000313" key="2">
    <source>
        <dbReference type="EMBL" id="KAK1015537.1"/>
    </source>
</evidence>
<dbReference type="EMBL" id="JAUJLE010000002">
    <property type="protein sequence ID" value="KAK1015537.1"/>
    <property type="molecule type" value="Genomic_DNA"/>
</dbReference>